<accession>A0A165CL85</accession>
<organism evidence="1 2">
    <name type="scientific">Exidia glandulosa HHB12029</name>
    <dbReference type="NCBI Taxonomy" id="1314781"/>
    <lineage>
        <taxon>Eukaryota</taxon>
        <taxon>Fungi</taxon>
        <taxon>Dikarya</taxon>
        <taxon>Basidiomycota</taxon>
        <taxon>Agaricomycotina</taxon>
        <taxon>Agaricomycetes</taxon>
        <taxon>Auriculariales</taxon>
        <taxon>Exidiaceae</taxon>
        <taxon>Exidia</taxon>
    </lineage>
</organism>
<evidence type="ECO:0000313" key="2">
    <source>
        <dbReference type="Proteomes" id="UP000077266"/>
    </source>
</evidence>
<dbReference type="InParanoid" id="A0A165CL85"/>
<dbReference type="AlphaFoldDB" id="A0A165CL85"/>
<evidence type="ECO:0000313" key="1">
    <source>
        <dbReference type="EMBL" id="KZV82675.1"/>
    </source>
</evidence>
<proteinExistence type="predicted"/>
<dbReference type="Proteomes" id="UP000077266">
    <property type="component" value="Unassembled WGS sequence"/>
</dbReference>
<dbReference type="EMBL" id="KV426309">
    <property type="protein sequence ID" value="KZV82675.1"/>
    <property type="molecule type" value="Genomic_DNA"/>
</dbReference>
<protein>
    <submittedName>
        <fullName evidence="1">Uncharacterized protein</fullName>
    </submittedName>
</protein>
<keyword evidence="2" id="KW-1185">Reference proteome</keyword>
<reference evidence="1 2" key="1">
    <citation type="journal article" date="2016" name="Mol. Biol. Evol.">
        <title>Comparative Genomics of Early-Diverging Mushroom-Forming Fungi Provides Insights into the Origins of Lignocellulose Decay Capabilities.</title>
        <authorList>
            <person name="Nagy L.G."/>
            <person name="Riley R."/>
            <person name="Tritt A."/>
            <person name="Adam C."/>
            <person name="Daum C."/>
            <person name="Floudas D."/>
            <person name="Sun H."/>
            <person name="Yadav J.S."/>
            <person name="Pangilinan J."/>
            <person name="Larsson K.H."/>
            <person name="Matsuura K."/>
            <person name="Barry K."/>
            <person name="Labutti K."/>
            <person name="Kuo R."/>
            <person name="Ohm R.A."/>
            <person name="Bhattacharya S.S."/>
            <person name="Shirouzu T."/>
            <person name="Yoshinaga Y."/>
            <person name="Martin F.M."/>
            <person name="Grigoriev I.V."/>
            <person name="Hibbett D.S."/>
        </authorList>
    </citation>
    <scope>NUCLEOTIDE SEQUENCE [LARGE SCALE GENOMIC DNA]</scope>
    <source>
        <strain evidence="1 2">HHB12029</strain>
    </source>
</reference>
<gene>
    <name evidence="1" type="ORF">EXIGLDRAFT_729373</name>
</gene>
<sequence>MAGRARLGLVAAGPNAAIFAAASAASLPGMPSCPGAQCIAMDFVEQILSWSCARPDACLDNAGVVDGESRPVQMVEERVLFLAVPIQHRRRPYRALVRGSVRVDHYPTTLLHLLRRLHSCWP</sequence>
<name>A0A165CL85_EXIGL</name>